<dbReference type="PANTHER" id="PTHR31340">
    <property type="entry name" value="MITOCHONDRIAL GENOME MAINTENANCE EXONUCLEASE 1"/>
    <property type="match status" value="1"/>
</dbReference>
<accession>A0ABY7F8Y2</accession>
<name>A0ABY7F8Y2_MYAAR</name>
<proteinExistence type="predicted"/>
<organism evidence="1 2">
    <name type="scientific">Mya arenaria</name>
    <name type="common">Soft-shell clam</name>
    <dbReference type="NCBI Taxonomy" id="6604"/>
    <lineage>
        <taxon>Eukaryota</taxon>
        <taxon>Metazoa</taxon>
        <taxon>Spiralia</taxon>
        <taxon>Lophotrochozoa</taxon>
        <taxon>Mollusca</taxon>
        <taxon>Bivalvia</taxon>
        <taxon>Autobranchia</taxon>
        <taxon>Heteroconchia</taxon>
        <taxon>Euheterodonta</taxon>
        <taxon>Imparidentia</taxon>
        <taxon>Neoheterodontei</taxon>
        <taxon>Myida</taxon>
        <taxon>Myoidea</taxon>
        <taxon>Myidae</taxon>
        <taxon>Mya</taxon>
    </lineage>
</organism>
<dbReference type="PANTHER" id="PTHR31340:SF3">
    <property type="entry name" value="MITOCHONDRIAL GENOME MAINTENANCE EXONUCLEASE 1"/>
    <property type="match status" value="1"/>
</dbReference>
<evidence type="ECO:0000313" key="1">
    <source>
        <dbReference type="EMBL" id="WAR18652.1"/>
    </source>
</evidence>
<dbReference type="EMBL" id="CP111022">
    <property type="protein sequence ID" value="WAR18652.1"/>
    <property type="molecule type" value="Genomic_DNA"/>
</dbReference>
<reference evidence="1" key="1">
    <citation type="submission" date="2022-11" db="EMBL/GenBank/DDBJ databases">
        <title>Centuries of genome instability and evolution in soft-shell clam transmissible cancer (bioRxiv).</title>
        <authorList>
            <person name="Hart S.F.M."/>
            <person name="Yonemitsu M.A."/>
            <person name="Giersch R.M."/>
            <person name="Beal B.F."/>
            <person name="Arriagada G."/>
            <person name="Davis B.W."/>
            <person name="Ostrander E.A."/>
            <person name="Goff S.P."/>
            <person name="Metzger M.J."/>
        </authorList>
    </citation>
    <scope>NUCLEOTIDE SEQUENCE</scope>
    <source>
        <strain evidence="1">MELC-2E11</strain>
        <tissue evidence="1">Siphon/mantle</tissue>
    </source>
</reference>
<keyword evidence="2" id="KW-1185">Reference proteome</keyword>
<dbReference type="Proteomes" id="UP001164746">
    <property type="component" value="Chromosome 11"/>
</dbReference>
<protein>
    <submittedName>
        <fullName evidence="1">Uncharacterized protein</fullName>
    </submittedName>
</protein>
<evidence type="ECO:0000313" key="2">
    <source>
        <dbReference type="Proteomes" id="UP001164746"/>
    </source>
</evidence>
<sequence>MRTVSLTWCLLRYTLRKSVHTESIVCLSTVPPDFNINEIVNLNKKVKSKTRKVAKAPQLTKAAASKTVKDPNHESPKLKAVPECFSFVLDMPLYSEIFDTGSSLHKAIELRLQGETEITVSNKSGGHWESVQRALGEVSDVKVENITNGALVIAYPSGEPATVHMMSKKQVERYWARWNERLFHYWCQRYAQAQEMAR</sequence>
<gene>
    <name evidence="1" type="ORF">MAR_000490</name>
</gene>